<feature type="transmembrane region" description="Helical" evidence="15">
    <location>
        <begin position="75"/>
        <end position="93"/>
    </location>
</feature>
<dbReference type="PANTHER" id="PTHR45743:SF21">
    <property type="entry name" value="POTASSIUM CHANNEL AKT2_3"/>
    <property type="match status" value="1"/>
</dbReference>
<evidence type="ECO:0000256" key="12">
    <source>
        <dbReference type="ARBA" id="ARBA00023136"/>
    </source>
</evidence>
<dbReference type="GO" id="GO:0005886">
    <property type="term" value="C:plasma membrane"/>
    <property type="evidence" value="ECO:0007669"/>
    <property type="project" value="UniProtKB-SubCell"/>
</dbReference>
<reference evidence="19 20" key="1">
    <citation type="submission" date="2024-08" db="EMBL/GenBank/DDBJ databases">
        <title>Insights into the chromosomal genome structure of Flemingia macrophylla.</title>
        <authorList>
            <person name="Ding Y."/>
            <person name="Zhao Y."/>
            <person name="Bi W."/>
            <person name="Wu M."/>
            <person name="Zhao G."/>
            <person name="Gong Y."/>
            <person name="Li W."/>
            <person name="Zhang P."/>
        </authorList>
    </citation>
    <scope>NUCLEOTIDE SEQUENCE [LARGE SCALE GENOMIC DNA]</scope>
    <source>
        <strain evidence="19">DYQJB</strain>
        <tissue evidence="19">Leaf</tissue>
    </source>
</reference>
<evidence type="ECO:0000256" key="14">
    <source>
        <dbReference type="PROSITE-ProRule" id="PRU00023"/>
    </source>
</evidence>
<dbReference type="Gene3D" id="1.10.287.70">
    <property type="match status" value="1"/>
</dbReference>
<dbReference type="PROSITE" id="PS50088">
    <property type="entry name" value="ANK_REPEAT"/>
    <property type="match status" value="2"/>
</dbReference>
<dbReference type="InterPro" id="IPR000595">
    <property type="entry name" value="cNMP-bd_dom"/>
</dbReference>
<evidence type="ECO:0000256" key="6">
    <source>
        <dbReference type="ARBA" id="ARBA00022692"/>
    </source>
</evidence>
<dbReference type="SMART" id="SM00248">
    <property type="entry name" value="ANK"/>
    <property type="match status" value="5"/>
</dbReference>
<dbReference type="InterPro" id="IPR005821">
    <property type="entry name" value="Ion_trans_dom"/>
</dbReference>
<dbReference type="Gene3D" id="2.60.120.10">
    <property type="entry name" value="Jelly Rolls"/>
    <property type="match status" value="1"/>
</dbReference>
<dbReference type="GO" id="GO:0005249">
    <property type="term" value="F:voltage-gated potassium channel activity"/>
    <property type="evidence" value="ECO:0007669"/>
    <property type="project" value="UniProtKB-UniRule"/>
</dbReference>
<dbReference type="Pfam" id="PF11834">
    <property type="entry name" value="KHA"/>
    <property type="match status" value="1"/>
</dbReference>
<accession>A0ABD1N2X8</accession>
<evidence type="ECO:0000256" key="2">
    <source>
        <dbReference type="ARBA" id="ARBA00004413"/>
    </source>
</evidence>
<comment type="domain">
    <text evidence="15">The KHA domain (rich in hydrophobic and acidic residues) present in the C-terminal part is likely to be important for tetramerization.</text>
</comment>
<dbReference type="Proteomes" id="UP001603857">
    <property type="component" value="Unassembled WGS sequence"/>
</dbReference>
<gene>
    <name evidence="19" type="ORF">Fmac_010166</name>
</gene>
<dbReference type="SUPFAM" id="SSF48403">
    <property type="entry name" value="Ankyrin repeat"/>
    <property type="match status" value="1"/>
</dbReference>
<evidence type="ECO:0000313" key="19">
    <source>
        <dbReference type="EMBL" id="KAL2342226.1"/>
    </source>
</evidence>
<feature type="transmembrane region" description="Helical" evidence="15">
    <location>
        <begin position="292"/>
        <end position="310"/>
    </location>
</feature>
<dbReference type="AlphaFoldDB" id="A0ABD1N2X8"/>
<feature type="domain" description="Cyclic nucleotide-binding" evidence="17">
    <location>
        <begin position="394"/>
        <end position="513"/>
    </location>
</feature>
<evidence type="ECO:0000259" key="17">
    <source>
        <dbReference type="PROSITE" id="PS50042"/>
    </source>
</evidence>
<feature type="transmembrane region" description="Helical" evidence="15">
    <location>
        <begin position="105"/>
        <end position="129"/>
    </location>
</feature>
<dbReference type="PRINTS" id="PR01415">
    <property type="entry name" value="ANKYRIN"/>
</dbReference>
<keyword evidence="6 15" id="KW-0812">Transmembrane</keyword>
<keyword evidence="12 15" id="KW-0472">Membrane</keyword>
<keyword evidence="14" id="KW-0040">ANK repeat</keyword>
<evidence type="ECO:0000256" key="15">
    <source>
        <dbReference type="RuleBase" id="RU369015"/>
    </source>
</evidence>
<feature type="transmembrane region" description="Helical" evidence="15">
    <location>
        <begin position="262"/>
        <end position="280"/>
    </location>
</feature>
<evidence type="ECO:0000256" key="9">
    <source>
        <dbReference type="ARBA" id="ARBA00022958"/>
    </source>
</evidence>
<feature type="repeat" description="ANK" evidence="14">
    <location>
        <begin position="665"/>
        <end position="697"/>
    </location>
</feature>
<evidence type="ECO:0000256" key="16">
    <source>
        <dbReference type="SAM" id="MobiDB-lite"/>
    </source>
</evidence>
<keyword evidence="4 15" id="KW-0813">Transport</keyword>
<dbReference type="InterPro" id="IPR002110">
    <property type="entry name" value="Ankyrin_rpt"/>
</dbReference>
<protein>
    <recommendedName>
        <fullName evidence="15">Potassium channel</fullName>
    </recommendedName>
</protein>
<proteinExistence type="inferred from homology"/>
<dbReference type="Gene3D" id="1.25.40.20">
    <property type="entry name" value="Ankyrin repeat-containing domain"/>
    <property type="match status" value="1"/>
</dbReference>
<keyword evidence="20" id="KW-1185">Reference proteome</keyword>
<dbReference type="PROSITE" id="PS50297">
    <property type="entry name" value="ANK_REP_REGION"/>
    <property type="match status" value="2"/>
</dbReference>
<keyword evidence="11 15" id="KW-0406">Ion transport</keyword>
<dbReference type="InterPro" id="IPR003938">
    <property type="entry name" value="K_chnl_volt-dep_EAG/ELK/ERG"/>
</dbReference>
<evidence type="ECO:0000256" key="13">
    <source>
        <dbReference type="ARBA" id="ARBA00023303"/>
    </source>
</evidence>
<dbReference type="SMART" id="SM00100">
    <property type="entry name" value="cNMP"/>
    <property type="match status" value="1"/>
</dbReference>
<feature type="compositionally biased region" description="Basic and acidic residues" evidence="16">
    <location>
        <begin position="21"/>
        <end position="32"/>
    </location>
</feature>
<evidence type="ECO:0000256" key="3">
    <source>
        <dbReference type="ARBA" id="ARBA00007929"/>
    </source>
</evidence>
<keyword evidence="5 15" id="KW-0633">Potassium transport</keyword>
<dbReference type="EMBL" id="JBGMDY010000003">
    <property type="protein sequence ID" value="KAL2342226.1"/>
    <property type="molecule type" value="Genomic_DNA"/>
</dbReference>
<dbReference type="FunFam" id="1.10.287.70:FF:000123">
    <property type="entry name" value="Potassium channel KAT3"/>
    <property type="match status" value="1"/>
</dbReference>
<sequence length="823" mass="94536">MEESFRSRNPQLASNMKKSYRNQERDHLKEEDNMSPSFNLRNISKLILPPLGVSSQNPVNSKGWIISPMDSRYRCWESFMVLLVAYSAWVYPFEVAFMHSSSNKLYIVDTVVDLFFGIDIVLTFFVAYIDRTTHLLVRDKKKIVVRYLSTWFVMDLASTIPYEALGYLFTGKHKGGLPNFLILLGLLRFWRIRRVKQYFTRLEKDIRFSYFWIRCVRLLSVTLFSIHCAGCLYYMLADRYPHHGKTWIGAVNPNFRETSLRIRYISAMYWSITTMTTVGYGDLHAVNTMEMIFIIFYMLFNLGLTAYLIGNMTNLVVEGTRRTMEFRNSIEAASNFVCRNRLPPRLKEQILAYMCLRFKAENLNQHQLIEQLPKSICKSICQHLFFETVEKVYLFKGVSKEIILSLVAKMKAEYIPPREDVIMQNESPDDVYIIVSGEVEIITSEMEKERTLGTLHAGDMFGEVGAICCRPQSFTYRTKTLTQLLRLKTNTLVEAMQIKKEDNIQILKNFLHHFKQIKDLNIRDLMVENVEEDPDMDMNLLTVASTGNAAFLEELLRAGLDPDIGDSQGKTPLHIAASHGHEECVKVLLKHACNIHIKDMNGNTALWDAIASKHYSIFRILFRLVALSDANTAGDLMCTAAKRNDITVMKDLLNQGLNVDSKDHHDTTAIQIAMAENHVDMVRVLIMNGADVSDVQYHEFSSSTLNEMLQKREIGHLIYVNEAIPSEVILKDQQEDRDHIGGRSFRANIPRVSIYRGHPIVRIEQGCMEAGKLIRLPDSLEQLKTIASEKFGFDAKYAIVTNEEGAEIDSIDVIRDDDKLFLC</sequence>
<name>A0ABD1N2X8_9FABA</name>
<feature type="region of interest" description="Disordered" evidence="16">
    <location>
        <begin position="1"/>
        <end position="36"/>
    </location>
</feature>
<dbReference type="SUPFAM" id="SSF51206">
    <property type="entry name" value="cAMP-binding domain-like"/>
    <property type="match status" value="1"/>
</dbReference>
<dbReference type="Pfam" id="PF00027">
    <property type="entry name" value="cNMP_binding"/>
    <property type="match status" value="1"/>
</dbReference>
<evidence type="ECO:0000256" key="5">
    <source>
        <dbReference type="ARBA" id="ARBA00022538"/>
    </source>
</evidence>
<dbReference type="PANTHER" id="PTHR45743">
    <property type="entry name" value="POTASSIUM CHANNEL AKT1"/>
    <property type="match status" value="1"/>
</dbReference>
<dbReference type="Pfam" id="PF00520">
    <property type="entry name" value="Ion_trans"/>
    <property type="match status" value="1"/>
</dbReference>
<dbReference type="Pfam" id="PF12796">
    <property type="entry name" value="Ank_2"/>
    <property type="match status" value="2"/>
</dbReference>
<comment type="caution">
    <text evidence="15">Lacks conserved residue(s) required for the propagation of feature annotation.</text>
</comment>
<comment type="domain">
    <text evidence="15">The segment S4 is probably the voltage-sensor and is characterized by a series of positively charged amino acids. The pore-forming region H5 is enclosed by the transmembrane segments S5 and S6 in the Shaker-type (1P/6TM) and contains the GYGD signature motif which seems to be involved in potassium selectivity.</text>
</comment>
<feature type="transmembrane region" description="Helical" evidence="15">
    <location>
        <begin position="211"/>
        <end position="236"/>
    </location>
</feature>
<dbReference type="InterPro" id="IPR036770">
    <property type="entry name" value="Ankyrin_rpt-contain_sf"/>
</dbReference>
<keyword evidence="7 15" id="KW-0631">Potassium channel</keyword>
<keyword evidence="9 15" id="KW-0630">Potassium</keyword>
<dbReference type="InterPro" id="IPR014710">
    <property type="entry name" value="RmlC-like_jellyroll"/>
</dbReference>
<evidence type="ECO:0000256" key="7">
    <source>
        <dbReference type="ARBA" id="ARBA00022826"/>
    </source>
</evidence>
<evidence type="ECO:0000256" key="1">
    <source>
        <dbReference type="ARBA" id="ARBA00004141"/>
    </source>
</evidence>
<comment type="subunit">
    <text evidence="15">The potassium channel is composed of a homo- or heterotetrameric complex of pore-forming subunits.</text>
</comment>
<dbReference type="CDD" id="cd00038">
    <property type="entry name" value="CAP_ED"/>
    <property type="match status" value="1"/>
</dbReference>
<feature type="transmembrane region" description="Helical" evidence="15">
    <location>
        <begin position="150"/>
        <end position="169"/>
    </location>
</feature>
<dbReference type="PROSITE" id="PS51490">
    <property type="entry name" value="KHA"/>
    <property type="match status" value="1"/>
</dbReference>
<dbReference type="PRINTS" id="PR01463">
    <property type="entry name" value="EAGCHANLFMLY"/>
</dbReference>
<feature type="domain" description="KHA" evidence="18">
    <location>
        <begin position="751"/>
        <end position="823"/>
    </location>
</feature>
<feature type="repeat" description="ANK" evidence="14">
    <location>
        <begin position="568"/>
        <end position="600"/>
    </location>
</feature>
<dbReference type="FunFam" id="2.60.120.10:FF:000074">
    <property type="entry name" value="Potassium channel KAT2"/>
    <property type="match status" value="1"/>
</dbReference>
<dbReference type="PROSITE" id="PS50042">
    <property type="entry name" value="CNMP_BINDING_3"/>
    <property type="match status" value="1"/>
</dbReference>
<evidence type="ECO:0000256" key="11">
    <source>
        <dbReference type="ARBA" id="ARBA00023065"/>
    </source>
</evidence>
<evidence type="ECO:0000256" key="8">
    <source>
        <dbReference type="ARBA" id="ARBA00022882"/>
    </source>
</evidence>
<dbReference type="SUPFAM" id="SSF81324">
    <property type="entry name" value="Voltage-gated potassium channels"/>
    <property type="match status" value="1"/>
</dbReference>
<comment type="caution">
    <text evidence="19">The sequence shown here is derived from an EMBL/GenBank/DDBJ whole genome shotgun (WGS) entry which is preliminary data.</text>
</comment>
<feature type="compositionally biased region" description="Polar residues" evidence="16">
    <location>
        <begin position="7"/>
        <end position="17"/>
    </location>
</feature>
<comment type="function">
    <text evidence="15">Potassium channel.</text>
</comment>
<evidence type="ECO:0000259" key="18">
    <source>
        <dbReference type="PROSITE" id="PS51490"/>
    </source>
</evidence>
<evidence type="ECO:0000256" key="10">
    <source>
        <dbReference type="ARBA" id="ARBA00022989"/>
    </source>
</evidence>
<keyword evidence="13 15" id="KW-0407">Ion channel</keyword>
<feature type="transmembrane region" description="Helical" evidence="15">
    <location>
        <begin position="175"/>
        <end position="190"/>
    </location>
</feature>
<dbReference type="InterPro" id="IPR018490">
    <property type="entry name" value="cNMP-bd_dom_sf"/>
</dbReference>
<keyword evidence="8 15" id="KW-0851">Voltage-gated channel</keyword>
<dbReference type="GO" id="GO:0034702">
    <property type="term" value="C:monoatomic ion channel complex"/>
    <property type="evidence" value="ECO:0007669"/>
    <property type="project" value="UniProtKB-KW"/>
</dbReference>
<keyword evidence="10 15" id="KW-1133">Transmembrane helix</keyword>
<dbReference type="InterPro" id="IPR021789">
    <property type="entry name" value="KHA_dom"/>
</dbReference>
<organism evidence="19 20">
    <name type="scientific">Flemingia macrophylla</name>
    <dbReference type="NCBI Taxonomy" id="520843"/>
    <lineage>
        <taxon>Eukaryota</taxon>
        <taxon>Viridiplantae</taxon>
        <taxon>Streptophyta</taxon>
        <taxon>Embryophyta</taxon>
        <taxon>Tracheophyta</taxon>
        <taxon>Spermatophyta</taxon>
        <taxon>Magnoliopsida</taxon>
        <taxon>eudicotyledons</taxon>
        <taxon>Gunneridae</taxon>
        <taxon>Pentapetalae</taxon>
        <taxon>rosids</taxon>
        <taxon>fabids</taxon>
        <taxon>Fabales</taxon>
        <taxon>Fabaceae</taxon>
        <taxon>Papilionoideae</taxon>
        <taxon>50 kb inversion clade</taxon>
        <taxon>NPAAA clade</taxon>
        <taxon>indigoferoid/millettioid clade</taxon>
        <taxon>Phaseoleae</taxon>
        <taxon>Flemingia</taxon>
    </lineage>
</organism>
<comment type="similarity">
    <text evidence="3 15">Belongs to the potassium channel family. Plant (TC 1.A.1.4) subfamily.</text>
</comment>
<evidence type="ECO:0000313" key="20">
    <source>
        <dbReference type="Proteomes" id="UP001603857"/>
    </source>
</evidence>
<comment type="subcellular location">
    <subcellularLocation>
        <location evidence="2">Cell membrane</location>
        <topology evidence="2">Peripheral membrane protein</topology>
        <orientation evidence="2">Cytoplasmic side</orientation>
    </subcellularLocation>
    <subcellularLocation>
        <location evidence="1 15">Membrane</location>
        <topology evidence="1 15">Multi-pass membrane protein</topology>
    </subcellularLocation>
</comment>
<evidence type="ECO:0000256" key="4">
    <source>
        <dbReference type="ARBA" id="ARBA00022448"/>
    </source>
</evidence>
<dbReference type="InterPro" id="IPR045319">
    <property type="entry name" value="KAT/AKT"/>
</dbReference>